<dbReference type="GO" id="GO:0003995">
    <property type="term" value="F:acyl-CoA dehydrogenase activity"/>
    <property type="evidence" value="ECO:0007669"/>
    <property type="project" value="InterPro"/>
</dbReference>
<dbReference type="EMBL" id="AP026830">
    <property type="protein sequence ID" value="BDR91706.1"/>
    <property type="molecule type" value="Genomic_DNA"/>
</dbReference>
<dbReference type="Pfam" id="PF02770">
    <property type="entry name" value="Acyl-CoA_dh_M"/>
    <property type="match status" value="1"/>
</dbReference>
<dbReference type="InterPro" id="IPR052904">
    <property type="entry name" value="Acyl-CoA_dehydrogenase-like"/>
</dbReference>
<dbReference type="InterPro" id="IPR009075">
    <property type="entry name" value="AcylCo_DH/oxidase_C"/>
</dbReference>
<evidence type="ECO:0000313" key="12">
    <source>
        <dbReference type="Proteomes" id="UP001060771"/>
    </source>
</evidence>
<dbReference type="InterPro" id="IPR036250">
    <property type="entry name" value="AcylCo_DH-like_C"/>
</dbReference>
<keyword evidence="4 5" id="KW-0274">FAD</keyword>
<dbReference type="EMBL" id="BMNM01000001">
    <property type="protein sequence ID" value="GGI71069.1"/>
    <property type="molecule type" value="Genomic_DNA"/>
</dbReference>
<proteinExistence type="inferred from homology"/>
<reference evidence="12" key="3">
    <citation type="submission" date="2022-09" db="EMBL/GenBank/DDBJ databases">
        <title>Complete genome sequence of Vulcanisaeta souniana.</title>
        <authorList>
            <person name="Kato S."/>
            <person name="Itoh T."/>
            <person name="Ohkuma M."/>
        </authorList>
    </citation>
    <scope>NUCLEOTIDE SEQUENCE [LARGE SCALE GENOMIC DNA]</scope>
    <source>
        <strain evidence="12">JCM 11219</strain>
    </source>
</reference>
<dbReference type="PANTHER" id="PTHR42707:SF2">
    <property type="entry name" value="ACD11 DEHYDROGENASE"/>
    <property type="match status" value="1"/>
</dbReference>
<dbReference type="InterPro" id="IPR006091">
    <property type="entry name" value="Acyl-CoA_Oxase/DH_mid-dom"/>
</dbReference>
<dbReference type="AlphaFoldDB" id="A0A830EF98"/>
<dbReference type="InterPro" id="IPR006089">
    <property type="entry name" value="Acyl-CoA_DH_CS"/>
</dbReference>
<evidence type="ECO:0000256" key="3">
    <source>
        <dbReference type="ARBA" id="ARBA00022630"/>
    </source>
</evidence>
<accession>A0A830EF98</accession>
<comment type="similarity">
    <text evidence="2 5">Belongs to the acyl-CoA dehydrogenase family.</text>
</comment>
<evidence type="ECO:0000259" key="6">
    <source>
        <dbReference type="Pfam" id="PF00441"/>
    </source>
</evidence>
<dbReference type="SUPFAM" id="SSF47203">
    <property type="entry name" value="Acyl-CoA dehydrogenase C-terminal domain-like"/>
    <property type="match status" value="1"/>
</dbReference>
<keyword evidence="12" id="KW-1185">Reference proteome</keyword>
<evidence type="ECO:0000256" key="5">
    <source>
        <dbReference type="RuleBase" id="RU362125"/>
    </source>
</evidence>
<feature type="domain" description="Acyl-CoA oxidase/dehydrogenase middle" evidence="7">
    <location>
        <begin position="172"/>
        <end position="270"/>
    </location>
</feature>
<evidence type="ECO:0000313" key="9">
    <source>
        <dbReference type="EMBL" id="BDR91706.1"/>
    </source>
</evidence>
<reference evidence="9" key="4">
    <citation type="journal article" date="2023" name="Microbiol. Resour. Announc.">
        <title>Complete Genome Sequence of Vulcanisaeta souniana Strain IC-059, a Hyperthermophilic Archaeon Isolated from Hot Spring Water in Japan.</title>
        <authorList>
            <person name="Kato S."/>
            <person name="Itoh T."/>
            <person name="Wu L."/>
            <person name="Ma J."/>
            <person name="Ohkuma M."/>
        </authorList>
    </citation>
    <scope>NUCLEOTIDE SEQUENCE</scope>
    <source>
        <strain evidence="9">JCM 11219</strain>
    </source>
</reference>
<organism evidence="10 11">
    <name type="scientific">Vulcanisaeta souniana JCM 11219</name>
    <dbReference type="NCBI Taxonomy" id="1293586"/>
    <lineage>
        <taxon>Archaea</taxon>
        <taxon>Thermoproteota</taxon>
        <taxon>Thermoprotei</taxon>
        <taxon>Thermoproteales</taxon>
        <taxon>Thermoproteaceae</taxon>
        <taxon>Vulcanisaeta</taxon>
    </lineage>
</organism>
<dbReference type="Proteomes" id="UP001060771">
    <property type="component" value="Chromosome"/>
</dbReference>
<keyword evidence="3 5" id="KW-0285">Flavoprotein</keyword>
<comment type="cofactor">
    <cofactor evidence="1 5">
        <name>FAD</name>
        <dbReference type="ChEBI" id="CHEBI:57692"/>
    </cofactor>
</comment>
<name>A0A830EF98_9CREN</name>
<evidence type="ECO:0000313" key="11">
    <source>
        <dbReference type="Proteomes" id="UP000657075"/>
    </source>
</evidence>
<evidence type="ECO:0000313" key="10">
    <source>
        <dbReference type="EMBL" id="GGI71069.1"/>
    </source>
</evidence>
<feature type="domain" description="Acyl-CoA dehydrogenase/oxidase C-terminal" evidence="6">
    <location>
        <begin position="282"/>
        <end position="440"/>
    </location>
</feature>
<keyword evidence="5" id="KW-0560">Oxidoreductase</keyword>
<evidence type="ECO:0000259" key="8">
    <source>
        <dbReference type="Pfam" id="PF18158"/>
    </source>
</evidence>
<dbReference type="Pfam" id="PF18158">
    <property type="entry name" value="AidB_N"/>
    <property type="match status" value="1"/>
</dbReference>
<feature type="domain" description="Adaptive response protein AidB N-terminal" evidence="8">
    <location>
        <begin position="24"/>
        <end position="160"/>
    </location>
</feature>
<sequence>MIGLLMTQDIENNLDVYGFLSNIYGVNVYDVDKPLQRILQHFLGKSPSLHGLGGFAGRDLLEVTDYVDKVSRPRHIMWDVNGNRVDRVWLNPAERYAIEKLVLDFGINKPPYHSGSWHEHYAMGFLVSDPGLYCIITITIQTAYAFHKYGDDELRRYVPRLIGDERPIGFGATWFTEIQGGSDLGANTTVAKRDSGKWRLYGDKYFASGVGLADIALTSARPEGGRAGAKGLALFAVPRLDSGGNLNFIVRRLKEKSGTNSVPTGEIEFHGTEAYLVGDPSNGIYYIMEDLMVSRLSNAIGAVGVARKAYLEAYEYVNRRRAFGKLLIEHPLVIRDLMDMEVTLEGSMALVFKAINEFDKTWHNKPPYNDHYHYARLLTHIAKNVTADAAAYVTRLAMELYGGIGFLSEYPIERWHREALITPIWEGTSNIQALDMLEAMTKKNAHVTMLNDIENTVAEIKTYHGIAESAMNVIRNTLQLTSSLSPLEVEFRAKDMLSLLGHAIAVITLAHIADRLGIDRYALVAELYLEKHLQGGYKIGSHDLGRKIINIEEG</sequence>
<reference evidence="10" key="2">
    <citation type="submission" date="2020-09" db="EMBL/GenBank/DDBJ databases">
        <authorList>
            <person name="Sun Q."/>
            <person name="Ohkuma M."/>
        </authorList>
    </citation>
    <scope>NUCLEOTIDE SEQUENCE</scope>
    <source>
        <strain evidence="10">JCM 11219</strain>
    </source>
</reference>
<dbReference type="SUPFAM" id="SSF56645">
    <property type="entry name" value="Acyl-CoA dehydrogenase NM domain-like"/>
    <property type="match status" value="1"/>
</dbReference>
<dbReference type="PANTHER" id="PTHR42707">
    <property type="entry name" value="ACYL-COA DEHYDROGENASE"/>
    <property type="match status" value="1"/>
</dbReference>
<evidence type="ECO:0000256" key="4">
    <source>
        <dbReference type="ARBA" id="ARBA00022827"/>
    </source>
</evidence>
<reference evidence="10" key="1">
    <citation type="journal article" date="2014" name="Int. J. Syst. Evol. Microbiol.">
        <title>Complete genome sequence of Corynebacterium casei LMG S-19264T (=DSM 44701T), isolated from a smear-ripened cheese.</title>
        <authorList>
            <consortium name="US DOE Joint Genome Institute (JGI-PGF)"/>
            <person name="Walter F."/>
            <person name="Albersmeier A."/>
            <person name="Kalinowski J."/>
            <person name="Ruckert C."/>
        </authorList>
    </citation>
    <scope>NUCLEOTIDE SEQUENCE</scope>
    <source>
        <strain evidence="10">JCM 11219</strain>
    </source>
</reference>
<dbReference type="InterPro" id="IPR041504">
    <property type="entry name" value="AidB_N"/>
</dbReference>
<protein>
    <submittedName>
        <fullName evidence="10">Acyl-CoA dehydrogenase</fullName>
    </submittedName>
</protein>
<gene>
    <name evidence="10" type="ORF">GCM10007112_04990</name>
    <name evidence="9" type="ORF">Vsou_07990</name>
</gene>
<dbReference type="Proteomes" id="UP000657075">
    <property type="component" value="Unassembled WGS sequence"/>
</dbReference>
<dbReference type="PROSITE" id="PS00073">
    <property type="entry name" value="ACYL_COA_DH_2"/>
    <property type="match status" value="1"/>
</dbReference>
<evidence type="ECO:0000256" key="2">
    <source>
        <dbReference type="ARBA" id="ARBA00009347"/>
    </source>
</evidence>
<dbReference type="InterPro" id="IPR009100">
    <property type="entry name" value="AcylCoA_DH/oxidase_NM_dom_sf"/>
</dbReference>
<dbReference type="Gene3D" id="1.20.140.10">
    <property type="entry name" value="Butyryl-CoA Dehydrogenase, subunit A, domain 3"/>
    <property type="match status" value="1"/>
</dbReference>
<dbReference type="Gene3D" id="2.40.110.20">
    <property type="match status" value="1"/>
</dbReference>
<evidence type="ECO:0000259" key="7">
    <source>
        <dbReference type="Pfam" id="PF02770"/>
    </source>
</evidence>
<dbReference type="Pfam" id="PF00441">
    <property type="entry name" value="Acyl-CoA_dh_1"/>
    <property type="match status" value="1"/>
</dbReference>
<evidence type="ECO:0000256" key="1">
    <source>
        <dbReference type="ARBA" id="ARBA00001974"/>
    </source>
</evidence>